<dbReference type="InterPro" id="IPR002575">
    <property type="entry name" value="Aminoglycoside_PTrfase"/>
</dbReference>
<feature type="domain" description="Aminoglycoside phosphotransferase" evidence="1">
    <location>
        <begin position="90"/>
        <end position="234"/>
    </location>
</feature>
<organism evidence="2 3">
    <name type="scientific">Nocardioides aurantiacus</name>
    <dbReference type="NCBI Taxonomy" id="86796"/>
    <lineage>
        <taxon>Bacteria</taxon>
        <taxon>Bacillati</taxon>
        <taxon>Actinomycetota</taxon>
        <taxon>Actinomycetes</taxon>
        <taxon>Propionibacteriales</taxon>
        <taxon>Nocardioidaceae</taxon>
        <taxon>Nocardioides</taxon>
    </lineage>
</organism>
<name>A0A3N2CTX2_9ACTN</name>
<keyword evidence="3" id="KW-1185">Reference proteome</keyword>
<protein>
    <submittedName>
        <fullName evidence="2">Phosphotransferase family enzyme</fullName>
    </submittedName>
</protein>
<gene>
    <name evidence="2" type="ORF">EDD33_1501</name>
</gene>
<dbReference type="EMBL" id="RKHO01000001">
    <property type="protein sequence ID" value="ROR90654.1"/>
    <property type="molecule type" value="Genomic_DNA"/>
</dbReference>
<proteinExistence type="predicted"/>
<dbReference type="Pfam" id="PF01636">
    <property type="entry name" value="APH"/>
    <property type="match status" value="1"/>
</dbReference>
<evidence type="ECO:0000259" key="1">
    <source>
        <dbReference type="Pfam" id="PF01636"/>
    </source>
</evidence>
<dbReference type="AlphaFoldDB" id="A0A3N2CTX2"/>
<comment type="caution">
    <text evidence="2">The sequence shown here is derived from an EMBL/GenBank/DDBJ whole genome shotgun (WGS) entry which is preliminary data.</text>
</comment>
<keyword evidence="2" id="KW-0808">Transferase</keyword>
<dbReference type="OrthoDB" id="3816435at2"/>
<accession>A0A3N2CTX2</accession>
<reference evidence="2 3" key="1">
    <citation type="submission" date="2018-11" db="EMBL/GenBank/DDBJ databases">
        <title>Sequencing the genomes of 1000 actinobacteria strains.</title>
        <authorList>
            <person name="Klenk H.-P."/>
        </authorList>
    </citation>
    <scope>NUCLEOTIDE SEQUENCE [LARGE SCALE GENOMIC DNA]</scope>
    <source>
        <strain evidence="2 3">DSM 12652</strain>
    </source>
</reference>
<dbReference type="InterPro" id="IPR011009">
    <property type="entry name" value="Kinase-like_dom_sf"/>
</dbReference>
<sequence length="306" mass="32645">MWEPDPSWEVLPGAAGPASAGVWRARSGGRSWVVKRLRPPSYDEPGGHLALDPVHPGYWRREADAALTGFGDGPGLVRAGDGPVEEDGEGVTLWSPEAVGEPPTGLHVARALGSFAAAAYDTPPWAAREQLRRRLELVEARGGWRTLARTTLADVTSLLWERRGHWLARLDEGPQGRVHGDAVPSNFLTTGRGGAVVAVDWQCLGVGPVGADLGYWSLSSREEFGVLLEAFLAGVVAAAGREVDVEAVARAARVHAAYSVLSRAEWALAQAAKGEGALAGKFRHPAVAPYLRAIERQFPQLEALLP</sequence>
<dbReference type="RefSeq" id="WP_123389769.1">
    <property type="nucleotide sequence ID" value="NZ_RKHO01000001.1"/>
</dbReference>
<dbReference type="GO" id="GO:0016740">
    <property type="term" value="F:transferase activity"/>
    <property type="evidence" value="ECO:0007669"/>
    <property type="project" value="UniProtKB-KW"/>
</dbReference>
<dbReference type="Gene3D" id="3.90.1200.10">
    <property type="match status" value="1"/>
</dbReference>
<dbReference type="Proteomes" id="UP000281738">
    <property type="component" value="Unassembled WGS sequence"/>
</dbReference>
<dbReference type="SUPFAM" id="SSF56112">
    <property type="entry name" value="Protein kinase-like (PK-like)"/>
    <property type="match status" value="1"/>
</dbReference>
<evidence type="ECO:0000313" key="2">
    <source>
        <dbReference type="EMBL" id="ROR90654.1"/>
    </source>
</evidence>
<evidence type="ECO:0000313" key="3">
    <source>
        <dbReference type="Proteomes" id="UP000281738"/>
    </source>
</evidence>